<protein>
    <submittedName>
        <fullName evidence="2">Uncharacterized protein</fullName>
    </submittedName>
</protein>
<keyword evidence="3" id="KW-1185">Reference proteome</keyword>
<organism evidence="2 3">
    <name type="scientific">Artemia franciscana</name>
    <name type="common">Brine shrimp</name>
    <name type="synonym">Artemia sanfranciscana</name>
    <dbReference type="NCBI Taxonomy" id="6661"/>
    <lineage>
        <taxon>Eukaryota</taxon>
        <taxon>Metazoa</taxon>
        <taxon>Ecdysozoa</taxon>
        <taxon>Arthropoda</taxon>
        <taxon>Crustacea</taxon>
        <taxon>Branchiopoda</taxon>
        <taxon>Anostraca</taxon>
        <taxon>Artemiidae</taxon>
        <taxon>Artemia</taxon>
    </lineage>
</organism>
<evidence type="ECO:0000313" key="2">
    <source>
        <dbReference type="EMBL" id="KAK2706213.1"/>
    </source>
</evidence>
<evidence type="ECO:0000256" key="1">
    <source>
        <dbReference type="SAM" id="MobiDB-lite"/>
    </source>
</evidence>
<name>A0AA88KTK6_ARTSF</name>
<gene>
    <name evidence="2" type="ORF">QYM36_016297</name>
</gene>
<reference evidence="2" key="1">
    <citation type="submission" date="2023-07" db="EMBL/GenBank/DDBJ databases">
        <title>Chromosome-level genome assembly of Artemia franciscana.</title>
        <authorList>
            <person name="Jo E."/>
        </authorList>
    </citation>
    <scope>NUCLEOTIDE SEQUENCE</scope>
    <source>
        <tissue evidence="2">Whole body</tissue>
    </source>
</reference>
<accession>A0AA88KTK6</accession>
<feature type="region of interest" description="Disordered" evidence="1">
    <location>
        <begin position="37"/>
        <end position="74"/>
    </location>
</feature>
<proteinExistence type="predicted"/>
<comment type="caution">
    <text evidence="2">The sequence shown here is derived from an EMBL/GenBank/DDBJ whole genome shotgun (WGS) entry which is preliminary data.</text>
</comment>
<evidence type="ECO:0000313" key="3">
    <source>
        <dbReference type="Proteomes" id="UP001187531"/>
    </source>
</evidence>
<dbReference type="EMBL" id="JAVRJZ010000020">
    <property type="protein sequence ID" value="KAK2706213.1"/>
    <property type="molecule type" value="Genomic_DNA"/>
</dbReference>
<dbReference type="AlphaFoldDB" id="A0AA88KTK6"/>
<feature type="compositionally biased region" description="Polar residues" evidence="1">
    <location>
        <begin position="40"/>
        <end position="74"/>
    </location>
</feature>
<sequence>MVGEHSAIETSLRNQETVLFENDVLFGGPAMIMSGKSKQRSVLDTENVTGSKNKSRRTYQLSSGTDGEPENSNRNAYDIPVLEILFAKFDKYDADQYKDHYNELSQISLVN</sequence>
<dbReference type="Proteomes" id="UP001187531">
    <property type="component" value="Unassembled WGS sequence"/>
</dbReference>